<keyword evidence="1" id="KW-1133">Transmembrane helix</keyword>
<dbReference type="RefSeq" id="WP_343976164.1">
    <property type="nucleotide sequence ID" value="NZ_BAAAHK010000013.1"/>
</dbReference>
<evidence type="ECO:0000256" key="1">
    <source>
        <dbReference type="SAM" id="Phobius"/>
    </source>
</evidence>
<sequence>MRVLRKLLIVVAVVATLLSLVGTARLVGPRGEPTDGAVKQLRFLRQAIENGADQDAQGIKPEGYFFMNVLYGLSWVQVGLDSPVRRAEATAQAQWALNRLYTADGTRPFDLAGLSPRYGVFHAGWTNWLRGGIVALQPPESRDLTAYTKTSTELAKAFDASQTPYLDAYPGQAWPVDSTVAMASIALYDHLVTPRFQPTVERWVAGVKTRLDPATGLMPHQVTPVSTGARGTSQTLIHRFLLEIDPGFARSQYEVFREKFVTGLGPAIREFPEGTDGSGDVDSGPLVFGVSLSATTVGLGAARVQHDRLAGVLAREGELLGVPVSGLHTKRYALGLMPIGDAFLVWSATARPFAAQPQPQVGNGFGGWWIPWLVLVWLPSLVLWGFVRLTRRRTDGRGAADQ</sequence>
<feature type="transmembrane region" description="Helical" evidence="1">
    <location>
        <begin position="368"/>
        <end position="387"/>
    </location>
</feature>
<keyword evidence="3" id="KW-1185">Reference proteome</keyword>
<organism evidence="2 3">
    <name type="scientific">Kribbella koreensis</name>
    <dbReference type="NCBI Taxonomy" id="57909"/>
    <lineage>
        <taxon>Bacteria</taxon>
        <taxon>Bacillati</taxon>
        <taxon>Actinomycetota</taxon>
        <taxon>Actinomycetes</taxon>
        <taxon>Propionibacteriales</taxon>
        <taxon>Kribbellaceae</taxon>
        <taxon>Kribbella</taxon>
    </lineage>
</organism>
<proteinExistence type="predicted"/>
<dbReference type="Proteomes" id="UP001500542">
    <property type="component" value="Unassembled WGS sequence"/>
</dbReference>
<keyword evidence="1" id="KW-0472">Membrane</keyword>
<evidence type="ECO:0000313" key="3">
    <source>
        <dbReference type="Proteomes" id="UP001500542"/>
    </source>
</evidence>
<accession>A0ABP4BP61</accession>
<evidence type="ECO:0000313" key="2">
    <source>
        <dbReference type="EMBL" id="GAA0952258.1"/>
    </source>
</evidence>
<name>A0ABP4BP61_9ACTN</name>
<protein>
    <submittedName>
        <fullName evidence="2">Uncharacterized protein</fullName>
    </submittedName>
</protein>
<comment type="caution">
    <text evidence="2">The sequence shown here is derived from an EMBL/GenBank/DDBJ whole genome shotgun (WGS) entry which is preliminary data.</text>
</comment>
<reference evidence="3" key="1">
    <citation type="journal article" date="2019" name="Int. J. Syst. Evol. Microbiol.">
        <title>The Global Catalogue of Microorganisms (GCM) 10K type strain sequencing project: providing services to taxonomists for standard genome sequencing and annotation.</title>
        <authorList>
            <consortium name="The Broad Institute Genomics Platform"/>
            <consortium name="The Broad Institute Genome Sequencing Center for Infectious Disease"/>
            <person name="Wu L."/>
            <person name="Ma J."/>
        </authorList>
    </citation>
    <scope>NUCLEOTIDE SEQUENCE [LARGE SCALE GENOMIC DNA]</scope>
    <source>
        <strain evidence="3">JCM 10977</strain>
    </source>
</reference>
<keyword evidence="1" id="KW-0812">Transmembrane</keyword>
<gene>
    <name evidence="2" type="ORF">GCM10009554_55030</name>
</gene>
<dbReference type="EMBL" id="BAAAHK010000013">
    <property type="protein sequence ID" value="GAA0952258.1"/>
    <property type="molecule type" value="Genomic_DNA"/>
</dbReference>